<dbReference type="SUPFAM" id="SSF103196">
    <property type="entry name" value="Roadblock/LC7 domain"/>
    <property type="match status" value="1"/>
</dbReference>
<organism evidence="2">
    <name type="scientific">Candidatus Thiocaldithrix dubininis</name>
    <dbReference type="NCBI Taxonomy" id="3080823"/>
    <lineage>
        <taxon>Bacteria</taxon>
        <taxon>Pseudomonadati</taxon>
        <taxon>Pseudomonadota</taxon>
        <taxon>Gammaproteobacteria</taxon>
        <taxon>Thiotrichales</taxon>
        <taxon>Thiotrichaceae</taxon>
        <taxon>Candidatus Thiocaldithrix</taxon>
    </lineage>
</organism>
<dbReference type="Pfam" id="PF03259">
    <property type="entry name" value="Robl_LC7"/>
    <property type="match status" value="1"/>
</dbReference>
<dbReference type="InterPro" id="IPR004942">
    <property type="entry name" value="Roadblock/LAMTOR2_dom"/>
</dbReference>
<proteinExistence type="predicted"/>
<dbReference type="KEGG" id="tdu:QJT80_04715"/>
<feature type="domain" description="Roadblock/LAMTOR2" evidence="1">
    <location>
        <begin position="10"/>
        <end position="94"/>
    </location>
</feature>
<dbReference type="AlphaFoldDB" id="A0AA95HBQ3"/>
<reference evidence="2" key="2">
    <citation type="submission" date="2023-04" db="EMBL/GenBank/DDBJ databases">
        <authorList>
            <person name="Beletskiy A.V."/>
            <person name="Mardanov A.V."/>
            <person name="Ravin N.V."/>
        </authorList>
    </citation>
    <scope>NUCLEOTIDE SEQUENCE</scope>
    <source>
        <strain evidence="2">GKL-01</strain>
    </source>
</reference>
<protein>
    <submittedName>
        <fullName evidence="2">Roadblock/LC7 domain-containing protein</fullName>
    </submittedName>
</protein>
<dbReference type="Gene3D" id="3.30.450.30">
    <property type="entry name" value="Dynein light chain 2a, cytoplasmic"/>
    <property type="match status" value="1"/>
</dbReference>
<reference evidence="2" key="1">
    <citation type="journal article" date="2023" name="Int. J. Mol. Sci.">
        <title>Metagenomics Revealed a New Genus 'Candidatus Thiocaldithrix dubininis' gen. nov., sp. nov. and a New Species 'Candidatus Thiothrix putei' sp. nov. in the Family Thiotrichaceae, Some Members of Which Have Traits of Both Na+- and H+-Motive Energetics.</title>
        <authorList>
            <person name="Ravin N.V."/>
            <person name="Muntyan M.S."/>
            <person name="Smolyakov D.D."/>
            <person name="Rudenko T.S."/>
            <person name="Beletsky A.V."/>
            <person name="Mardanov A.V."/>
            <person name="Grabovich M.Y."/>
        </authorList>
    </citation>
    <scope>NUCLEOTIDE SEQUENCE</scope>
    <source>
        <strain evidence="2">GKL-01</strain>
    </source>
</reference>
<gene>
    <name evidence="2" type="ORF">QJT80_04715</name>
</gene>
<dbReference type="EMBL" id="CP124755">
    <property type="protein sequence ID" value="WGZ91781.1"/>
    <property type="molecule type" value="Genomic_DNA"/>
</dbReference>
<dbReference type="Proteomes" id="UP001300672">
    <property type="component" value="Chromosome"/>
</dbReference>
<accession>A0AA95HBQ3</accession>
<sequence>MDYQGLNQLFDNLNKSIPEVNLISILTVDGLPILSSQQEDDNTDSLSALTALMCNCADRIAGCFEPAGLNGAVVSFNDQNYTVIKLSKDYALGIKTPTSIEHAWLMQRVRQLVQTTPAAFN</sequence>
<name>A0AA95HBQ3_9GAMM</name>
<evidence type="ECO:0000259" key="1">
    <source>
        <dbReference type="Pfam" id="PF03259"/>
    </source>
</evidence>
<evidence type="ECO:0000313" key="2">
    <source>
        <dbReference type="EMBL" id="WGZ91781.1"/>
    </source>
</evidence>